<feature type="binding site" evidence="5">
    <location>
        <begin position="177"/>
        <end position="182"/>
    </location>
    <ligand>
        <name>ATP</name>
        <dbReference type="ChEBI" id="CHEBI:30616"/>
    </ligand>
</feature>
<name>A0A6A3P6I5_9STRA</name>
<dbReference type="Proteomes" id="UP000434957">
    <property type="component" value="Unassembled WGS sequence"/>
</dbReference>
<feature type="binding site" evidence="5">
    <location>
        <position position="136"/>
    </location>
    <ligand>
        <name>ATP</name>
        <dbReference type="ChEBI" id="CHEBI:30616"/>
    </ligand>
</feature>
<dbReference type="SUPFAM" id="SSF55874">
    <property type="entry name" value="ATPase domain of HSP90 chaperone/DNA topoisomerase II/histidine kinase"/>
    <property type="match status" value="1"/>
</dbReference>
<feature type="binding site" evidence="5">
    <location>
        <position position="149"/>
    </location>
    <ligand>
        <name>ATP</name>
        <dbReference type="ChEBI" id="CHEBI:30616"/>
    </ligand>
</feature>
<feature type="compositionally biased region" description="Acidic residues" evidence="6">
    <location>
        <begin position="507"/>
        <end position="519"/>
    </location>
</feature>
<evidence type="ECO:0000313" key="12">
    <source>
        <dbReference type="Proteomes" id="UP000429607"/>
    </source>
</evidence>
<evidence type="ECO:0000313" key="10">
    <source>
        <dbReference type="EMBL" id="KAE9049573.1"/>
    </source>
</evidence>
<feature type="compositionally biased region" description="Acidic residues" evidence="6">
    <location>
        <begin position="273"/>
        <end position="310"/>
    </location>
</feature>
<feature type="binding site" evidence="5">
    <location>
        <position position="229"/>
    </location>
    <ligand>
        <name>ATP</name>
        <dbReference type="ChEBI" id="CHEBI:30616"/>
    </ligand>
</feature>
<dbReference type="AlphaFoldDB" id="A0A6A3P6I5"/>
<feature type="region of interest" description="Disordered" evidence="6">
    <location>
        <begin position="273"/>
        <end position="318"/>
    </location>
</feature>
<dbReference type="InterPro" id="IPR036890">
    <property type="entry name" value="HATPase_C_sf"/>
</dbReference>
<dbReference type="Gene3D" id="3.30.565.10">
    <property type="entry name" value="Histidine kinase-like ATPase, C-terminal domain"/>
    <property type="match status" value="1"/>
</dbReference>
<evidence type="ECO:0000256" key="2">
    <source>
        <dbReference type="ARBA" id="ARBA00022741"/>
    </source>
</evidence>
<dbReference type="Proteomes" id="UP000429607">
    <property type="component" value="Unassembled WGS sequence"/>
</dbReference>
<dbReference type="HAMAP" id="MF_00505">
    <property type="entry name" value="HSP90"/>
    <property type="match status" value="1"/>
</dbReference>
<keyword evidence="13" id="KW-1185">Reference proteome</keyword>
<evidence type="ECO:0000313" key="9">
    <source>
        <dbReference type="EMBL" id="KAE9043620.1"/>
    </source>
</evidence>
<dbReference type="SMART" id="SM00387">
    <property type="entry name" value="HATPase_c"/>
    <property type="match status" value="1"/>
</dbReference>
<keyword evidence="2 5" id="KW-0547">Nucleotide-binding</keyword>
<organism evidence="10 12">
    <name type="scientific">Phytophthora rubi</name>
    <dbReference type="NCBI Taxonomy" id="129364"/>
    <lineage>
        <taxon>Eukaryota</taxon>
        <taxon>Sar</taxon>
        <taxon>Stramenopiles</taxon>
        <taxon>Oomycota</taxon>
        <taxon>Peronosporomycetes</taxon>
        <taxon>Peronosporales</taxon>
        <taxon>Peronosporaceae</taxon>
        <taxon>Phytophthora</taxon>
    </lineage>
</organism>
<feature type="binding site" evidence="5">
    <location>
        <position position="141"/>
    </location>
    <ligand>
        <name>ATP</name>
        <dbReference type="ChEBI" id="CHEBI:30616"/>
    </ligand>
</feature>
<dbReference type="CDD" id="cd16927">
    <property type="entry name" value="HATPase_Hsp90-like"/>
    <property type="match status" value="1"/>
</dbReference>
<feature type="binding site" evidence="5">
    <location>
        <position position="155"/>
    </location>
    <ligand>
        <name>ATP</name>
        <dbReference type="ChEBI" id="CHEBI:30616"/>
    </ligand>
</feature>
<dbReference type="PIRSF" id="PIRSF002583">
    <property type="entry name" value="Hsp90"/>
    <property type="match status" value="1"/>
</dbReference>
<evidence type="ECO:0000313" key="14">
    <source>
        <dbReference type="Proteomes" id="UP000435112"/>
    </source>
</evidence>
<keyword evidence="7" id="KW-0732">Signal</keyword>
<dbReference type="OrthoDB" id="28737at2759"/>
<dbReference type="GO" id="GO:0140662">
    <property type="term" value="F:ATP-dependent protein folding chaperone"/>
    <property type="evidence" value="ECO:0007669"/>
    <property type="project" value="InterPro"/>
</dbReference>
<dbReference type="Pfam" id="PF02518">
    <property type="entry name" value="HATPase_c"/>
    <property type="match status" value="1"/>
</dbReference>
<dbReference type="PRINTS" id="PR00775">
    <property type="entry name" value="HEATSHOCK90"/>
</dbReference>
<dbReference type="FunFam" id="1.20.120.790:FF:000009">
    <property type="entry name" value="Endoplasmin"/>
    <property type="match status" value="1"/>
</dbReference>
<dbReference type="Gene3D" id="3.40.50.11260">
    <property type="match status" value="1"/>
</dbReference>
<keyword evidence="3 5" id="KW-0067">ATP-binding</keyword>
<feature type="region of interest" description="Disordered" evidence="6">
    <location>
        <begin position="792"/>
        <end position="849"/>
    </location>
</feature>
<dbReference type="InterPro" id="IPR037196">
    <property type="entry name" value="HSP90_C"/>
</dbReference>
<dbReference type="InterPro" id="IPR020568">
    <property type="entry name" value="Ribosomal_Su5_D2-typ_SF"/>
</dbReference>
<dbReference type="GO" id="GO:0005524">
    <property type="term" value="F:ATP binding"/>
    <property type="evidence" value="ECO:0007669"/>
    <property type="project" value="UniProtKB-KW"/>
</dbReference>
<dbReference type="SUPFAM" id="SSF54211">
    <property type="entry name" value="Ribosomal protein S5 domain 2-like"/>
    <property type="match status" value="1"/>
</dbReference>
<dbReference type="EMBL" id="QXFU01000117">
    <property type="protein sequence ID" value="KAE9043620.1"/>
    <property type="molecule type" value="Genomic_DNA"/>
</dbReference>
<evidence type="ECO:0000313" key="13">
    <source>
        <dbReference type="Proteomes" id="UP000434957"/>
    </source>
</evidence>
<feature type="region of interest" description="Disordered" evidence="6">
    <location>
        <begin position="471"/>
        <end position="519"/>
    </location>
</feature>
<feature type="binding site" evidence="5">
    <location>
        <position position="94"/>
    </location>
    <ligand>
        <name>ATP</name>
        <dbReference type="ChEBI" id="CHEBI:30616"/>
    </ligand>
</feature>
<dbReference type="EMBL" id="QXFV01000117">
    <property type="protein sequence ID" value="KAE9049573.1"/>
    <property type="molecule type" value="Genomic_DNA"/>
</dbReference>
<protein>
    <submittedName>
        <fullName evidence="10">Endoplasmin</fullName>
    </submittedName>
</protein>
<dbReference type="Proteomes" id="UP000435112">
    <property type="component" value="Unassembled WGS sequence"/>
</dbReference>
<evidence type="ECO:0000256" key="7">
    <source>
        <dbReference type="SAM" id="SignalP"/>
    </source>
</evidence>
<dbReference type="FunFam" id="3.40.50.11260:FF:000005">
    <property type="entry name" value="Heat shock protein 90"/>
    <property type="match status" value="1"/>
</dbReference>
<feature type="binding site" evidence="5">
    <location>
        <position position="442"/>
    </location>
    <ligand>
        <name>ATP</name>
        <dbReference type="ChEBI" id="CHEBI:30616"/>
    </ligand>
</feature>
<dbReference type="SUPFAM" id="SSF110942">
    <property type="entry name" value="HSP90 C-terminal domain"/>
    <property type="match status" value="1"/>
</dbReference>
<comment type="caution">
    <text evidence="10">The sequence shown here is derived from an EMBL/GenBank/DDBJ whole genome shotgun (WGS) entry which is preliminary data.</text>
</comment>
<dbReference type="GO" id="GO:0016887">
    <property type="term" value="F:ATP hydrolysis activity"/>
    <property type="evidence" value="ECO:0007669"/>
    <property type="project" value="InterPro"/>
</dbReference>
<evidence type="ECO:0000313" key="11">
    <source>
        <dbReference type="EMBL" id="KAE9354345.1"/>
    </source>
</evidence>
<feature type="signal peptide" evidence="7">
    <location>
        <begin position="1"/>
        <end position="24"/>
    </location>
</feature>
<evidence type="ECO:0000256" key="3">
    <source>
        <dbReference type="ARBA" id="ARBA00022840"/>
    </source>
</evidence>
<dbReference type="InterPro" id="IPR001404">
    <property type="entry name" value="Hsp90_fam"/>
</dbReference>
<proteinExistence type="inferred from homology"/>
<reference evidence="12 14" key="1">
    <citation type="submission" date="2018-09" db="EMBL/GenBank/DDBJ databases">
        <title>Genomic investigation of the strawberry pathogen Phytophthora fragariae indicates pathogenicity is determined by transcriptional variation in three key races.</title>
        <authorList>
            <person name="Adams T.M."/>
            <person name="Armitage A.D."/>
            <person name="Sobczyk M.K."/>
            <person name="Bates H.J."/>
            <person name="Dunwell J.M."/>
            <person name="Nellist C.F."/>
            <person name="Harrison R.J."/>
        </authorList>
    </citation>
    <scope>NUCLEOTIDE SEQUENCE [LARGE SCALE GENOMIC DNA]</scope>
    <source>
        <strain evidence="10 12">SCRP249</strain>
        <strain evidence="9 14">SCRP324</strain>
        <strain evidence="11 13">SCRP333</strain>
    </source>
</reference>
<feature type="binding site" evidence="5">
    <location>
        <position position="90"/>
    </location>
    <ligand>
        <name>ATP</name>
        <dbReference type="ChEBI" id="CHEBI:30616"/>
    </ligand>
</feature>
<sequence>MKGTRRSSLLLLLVTVALCYSAMSTGSVRAEVSTGSEDVLGRSTPSLLVDDLDDEPMSGGETFAFQAEVSRLMDILINSLYRTKEIFLRELISNASDALDKIRFLALSNNELLGKLRDLEIRISFDKDAHTLTIRDTGVGMTKDDLVNNLGTVAKSGTANFVEAMQAGSDDSSLIGQFGVGFYSVYLVADRVRVVSKNNDDDQYIWESDANASFTITKDPRGDTLGRGTEITLFLKSDATEFQDQDKIKSLVGHYSEFINFPIYVNASSTETYEVEEEPADVEEAAEDEEKDAEKTSEDDEELEAVEEDAEAKAPMTRTETRTVWNWERVNEVKAIWTRSKDDISDEEYESFYHSLQKTDITDPLTWIHFQAEGEIEFKSILYVPGQAPRDLYTRFENKKADIKLYVRKVLITDDFDDFLPRYLNFIAGVVDSDDLPINVSRETLQENKILRVIRKKLVRKVLEMLRKLSEKDDDEDDGEDDEDDEVVDTSADAESDVDTKKKSEESTEEVGEEEEEDGNAAYNKFWEEFGKNIKLGVMDDAGNRGKLVKLLRFVTSQSDGKWTSLEQYVDRMKDWQDTIYYIAAENAEACEKSPFMEKMRAKGLEVLYFVDALDEYMVSHMSEFDGKKLVSITKEGIKFGDEDESLMQKRDQLYADKYVALTTALKTLYGDKISRVTMSQRVVDSPAVMVTSQWGYSANMQRIMKAQTFASGEKNSPMYGTGSAILELNPRHPIVSKLNDLMVSDAEKEETKDLAWLLYDTALVNSGFDMADTNHFSARVHRIMKSSMGIDSLELEPEIEVPEEEEEVDEEDETEAEDLDEPEEIELPQSDDAEIVEESEESVEKDEL</sequence>
<dbReference type="EMBL" id="QXFT01000118">
    <property type="protein sequence ID" value="KAE9354345.1"/>
    <property type="molecule type" value="Genomic_DNA"/>
</dbReference>
<dbReference type="NCBIfam" id="NF003555">
    <property type="entry name" value="PRK05218.1"/>
    <property type="match status" value="1"/>
</dbReference>
<dbReference type="InterPro" id="IPR003594">
    <property type="entry name" value="HATPase_dom"/>
</dbReference>
<keyword evidence="4" id="KW-0143">Chaperone</keyword>
<dbReference type="FunFam" id="3.30.565.10:FF:000054">
    <property type="entry name" value="Heat shock protein 90"/>
    <property type="match status" value="1"/>
</dbReference>
<feature type="domain" description="Histidine kinase/HSP90-like ATPase" evidence="8">
    <location>
        <begin position="83"/>
        <end position="222"/>
    </location>
</feature>
<dbReference type="GO" id="GO:0051082">
    <property type="term" value="F:unfolded protein binding"/>
    <property type="evidence" value="ECO:0007669"/>
    <property type="project" value="InterPro"/>
</dbReference>
<evidence type="ECO:0000259" key="8">
    <source>
        <dbReference type="SMART" id="SM00387"/>
    </source>
</evidence>
<gene>
    <name evidence="10" type="ORF">PR001_g3197</name>
    <name evidence="9" type="ORF">PR002_g3245</name>
    <name evidence="11" type="ORF">PR003_g3406</name>
</gene>
<accession>A0A6A3P6I5</accession>
<feature type="binding site" evidence="5">
    <location>
        <begin position="156"/>
        <end position="157"/>
    </location>
    <ligand>
        <name>ATP</name>
        <dbReference type="ChEBI" id="CHEBI:30616"/>
    </ligand>
</feature>
<comment type="similarity">
    <text evidence="1">Belongs to the heat shock protein 90 family.</text>
</comment>
<evidence type="ECO:0000256" key="6">
    <source>
        <dbReference type="SAM" id="MobiDB-lite"/>
    </source>
</evidence>
<feature type="compositionally biased region" description="Acidic residues" evidence="6">
    <location>
        <begin position="472"/>
        <end position="497"/>
    </location>
</feature>
<evidence type="ECO:0000256" key="5">
    <source>
        <dbReference type="PIRSR" id="PIRSR002583-1"/>
    </source>
</evidence>
<dbReference type="Gene3D" id="3.30.230.80">
    <property type="match status" value="1"/>
</dbReference>
<evidence type="ECO:0000256" key="4">
    <source>
        <dbReference type="ARBA" id="ARBA00023186"/>
    </source>
</evidence>
<dbReference type="PANTHER" id="PTHR11528">
    <property type="entry name" value="HEAT SHOCK PROTEIN 90 FAMILY MEMBER"/>
    <property type="match status" value="1"/>
</dbReference>
<evidence type="ECO:0000256" key="1">
    <source>
        <dbReference type="ARBA" id="ARBA00008239"/>
    </source>
</evidence>
<dbReference type="Gene3D" id="1.20.120.790">
    <property type="entry name" value="Heat shock protein 90, C-terminal domain"/>
    <property type="match status" value="1"/>
</dbReference>
<feature type="compositionally biased region" description="Acidic residues" evidence="6">
    <location>
        <begin position="794"/>
        <end position="849"/>
    </location>
</feature>
<dbReference type="InterPro" id="IPR020575">
    <property type="entry name" value="Hsp90_N"/>
</dbReference>
<dbReference type="Pfam" id="PF00183">
    <property type="entry name" value="HSP90"/>
    <property type="match status" value="1"/>
</dbReference>
<feature type="chain" id="PRO_5033872960" evidence="7">
    <location>
        <begin position="25"/>
        <end position="849"/>
    </location>
</feature>